<keyword evidence="1" id="KW-1133">Transmembrane helix</keyword>
<evidence type="ECO:0000256" key="1">
    <source>
        <dbReference type="SAM" id="Phobius"/>
    </source>
</evidence>
<accession>A0A0E9U5A3</accession>
<organism evidence="2">
    <name type="scientific">Anguilla anguilla</name>
    <name type="common">European freshwater eel</name>
    <name type="synonym">Muraena anguilla</name>
    <dbReference type="NCBI Taxonomy" id="7936"/>
    <lineage>
        <taxon>Eukaryota</taxon>
        <taxon>Metazoa</taxon>
        <taxon>Chordata</taxon>
        <taxon>Craniata</taxon>
        <taxon>Vertebrata</taxon>
        <taxon>Euteleostomi</taxon>
        <taxon>Actinopterygii</taxon>
        <taxon>Neopterygii</taxon>
        <taxon>Teleostei</taxon>
        <taxon>Anguilliformes</taxon>
        <taxon>Anguillidae</taxon>
        <taxon>Anguilla</taxon>
    </lineage>
</organism>
<keyword evidence="1" id="KW-0812">Transmembrane</keyword>
<reference evidence="2" key="1">
    <citation type="submission" date="2014-11" db="EMBL/GenBank/DDBJ databases">
        <authorList>
            <person name="Amaro Gonzalez C."/>
        </authorList>
    </citation>
    <scope>NUCLEOTIDE SEQUENCE</scope>
</reference>
<dbReference type="EMBL" id="GBXM01047660">
    <property type="protein sequence ID" value="JAH60917.1"/>
    <property type="molecule type" value="Transcribed_RNA"/>
</dbReference>
<evidence type="ECO:0000313" key="2">
    <source>
        <dbReference type="EMBL" id="JAH60917.1"/>
    </source>
</evidence>
<name>A0A0E9U5A3_ANGAN</name>
<sequence length="33" mass="4016">MEMSVCFPRRTWLFLIIITAFLSFPAFFFTRLI</sequence>
<reference evidence="2" key="2">
    <citation type="journal article" date="2015" name="Fish Shellfish Immunol.">
        <title>Early steps in the European eel (Anguilla anguilla)-Vibrio vulnificus interaction in the gills: Role of the RtxA13 toxin.</title>
        <authorList>
            <person name="Callol A."/>
            <person name="Pajuelo D."/>
            <person name="Ebbesson L."/>
            <person name="Teles M."/>
            <person name="MacKenzie S."/>
            <person name="Amaro C."/>
        </authorList>
    </citation>
    <scope>NUCLEOTIDE SEQUENCE</scope>
</reference>
<dbReference type="AlphaFoldDB" id="A0A0E9U5A3"/>
<protein>
    <submittedName>
        <fullName evidence="2">Uncharacterized protein</fullName>
    </submittedName>
</protein>
<keyword evidence="1" id="KW-0472">Membrane</keyword>
<proteinExistence type="predicted"/>
<feature type="transmembrane region" description="Helical" evidence="1">
    <location>
        <begin position="12"/>
        <end position="30"/>
    </location>
</feature>